<feature type="transmembrane region" description="Helical" evidence="1">
    <location>
        <begin position="281"/>
        <end position="299"/>
    </location>
</feature>
<keyword evidence="1" id="KW-0472">Membrane</keyword>
<dbReference type="PANTHER" id="PTHR23028">
    <property type="entry name" value="ACETYLTRANSFERASE"/>
    <property type="match status" value="1"/>
</dbReference>
<comment type="caution">
    <text evidence="3">The sequence shown here is derived from an EMBL/GenBank/DDBJ whole genome shotgun (WGS) entry which is preliminary data.</text>
</comment>
<evidence type="ECO:0000313" key="4">
    <source>
        <dbReference type="Proteomes" id="UP000540787"/>
    </source>
</evidence>
<dbReference type="GO" id="GO:0016747">
    <property type="term" value="F:acyltransferase activity, transferring groups other than amino-acyl groups"/>
    <property type="evidence" value="ECO:0007669"/>
    <property type="project" value="InterPro"/>
</dbReference>
<name>A0A7W9U6V3_9BURK</name>
<dbReference type="PANTHER" id="PTHR23028:SF53">
    <property type="entry name" value="ACYL_TRANSF_3 DOMAIN-CONTAINING PROTEIN"/>
    <property type="match status" value="1"/>
</dbReference>
<sequence>MNISNPVFAVALTLLAFLAIKGTFLFENKSPPPMRFATINGLRGYLALFVMLHHACMWFVLVQTGKWDVPRPNLYGPLGQASVLMFFMITSFLFYDKLLNARGRRFDWKAFFIGRFFRIAPLYYVVLVFVFLTVAYLSDWRIVDSLQAIFVAVGKWLLFTIPNAAPLNGQTDAWIIMAGVTWSLRYEWCFYLALPLISLAVGQRPGWLLLLVSVAVLIIGWRIGLNSRFAAVFAGGILTAYLVRDPRFTRFCEKKIASVLVLLCFAAALQFDNLLQIAPCIALIAAFCVIAGGADMFGLFSLPTSHRLGELAYGIYLIHGIVLFVAINFVVGKDVAADMSVSIYWMFIAILALVTLALSGMAYHYIEKPGIALGKRLGKRST</sequence>
<dbReference type="EMBL" id="JACHBX010000001">
    <property type="protein sequence ID" value="MBB6132040.1"/>
    <property type="molecule type" value="Genomic_DNA"/>
</dbReference>
<protein>
    <submittedName>
        <fullName evidence="3">Peptidoglycan/LPS O-acetylase OafA/YrhL</fullName>
    </submittedName>
</protein>
<gene>
    <name evidence="3" type="ORF">HD842_000151</name>
</gene>
<feature type="transmembrane region" description="Helical" evidence="1">
    <location>
        <begin position="116"/>
        <end position="137"/>
    </location>
</feature>
<feature type="transmembrane region" description="Helical" evidence="1">
    <location>
        <begin position="229"/>
        <end position="244"/>
    </location>
</feature>
<dbReference type="InterPro" id="IPR002656">
    <property type="entry name" value="Acyl_transf_3_dom"/>
</dbReference>
<accession>A0A7W9U6V3</accession>
<dbReference type="RefSeq" id="WP_183549654.1">
    <property type="nucleotide sequence ID" value="NZ_JACHBX010000001.1"/>
</dbReference>
<keyword evidence="1" id="KW-0812">Transmembrane</keyword>
<evidence type="ECO:0000259" key="2">
    <source>
        <dbReference type="Pfam" id="PF01757"/>
    </source>
</evidence>
<reference evidence="3 4" key="1">
    <citation type="submission" date="2020-08" db="EMBL/GenBank/DDBJ databases">
        <title>The Agave Microbiome: Exploring the role of microbial communities in plant adaptations to desert environments.</title>
        <authorList>
            <person name="Partida-Martinez L.P."/>
        </authorList>
    </citation>
    <scope>NUCLEOTIDE SEQUENCE [LARGE SCALE GENOMIC DNA]</scope>
    <source>
        <strain evidence="3 4">AT3.2</strain>
    </source>
</reference>
<feature type="transmembrane region" description="Helical" evidence="1">
    <location>
        <begin position="74"/>
        <end position="95"/>
    </location>
</feature>
<keyword evidence="1" id="KW-1133">Transmembrane helix</keyword>
<feature type="transmembrane region" description="Helical" evidence="1">
    <location>
        <begin position="6"/>
        <end position="24"/>
    </location>
</feature>
<keyword evidence="4" id="KW-1185">Reference proteome</keyword>
<dbReference type="GO" id="GO:0000271">
    <property type="term" value="P:polysaccharide biosynthetic process"/>
    <property type="evidence" value="ECO:0007669"/>
    <property type="project" value="TreeGrafter"/>
</dbReference>
<dbReference type="GO" id="GO:0016020">
    <property type="term" value="C:membrane"/>
    <property type="evidence" value="ECO:0007669"/>
    <property type="project" value="TreeGrafter"/>
</dbReference>
<feature type="domain" description="Acyltransferase 3" evidence="2">
    <location>
        <begin position="38"/>
        <end position="362"/>
    </location>
</feature>
<dbReference type="Proteomes" id="UP000540787">
    <property type="component" value="Unassembled WGS sequence"/>
</dbReference>
<evidence type="ECO:0000313" key="3">
    <source>
        <dbReference type="EMBL" id="MBB6132040.1"/>
    </source>
</evidence>
<dbReference type="AlphaFoldDB" id="A0A7W9U6V3"/>
<feature type="transmembrane region" description="Helical" evidence="1">
    <location>
        <begin position="256"/>
        <end position="275"/>
    </location>
</feature>
<feature type="transmembrane region" description="Helical" evidence="1">
    <location>
        <begin position="311"/>
        <end position="331"/>
    </location>
</feature>
<proteinExistence type="predicted"/>
<dbReference type="Pfam" id="PF01757">
    <property type="entry name" value="Acyl_transf_3"/>
    <property type="match status" value="1"/>
</dbReference>
<feature type="transmembrane region" description="Helical" evidence="1">
    <location>
        <begin position="343"/>
        <end position="366"/>
    </location>
</feature>
<feature type="transmembrane region" description="Helical" evidence="1">
    <location>
        <begin position="45"/>
        <end position="62"/>
    </location>
</feature>
<feature type="transmembrane region" description="Helical" evidence="1">
    <location>
        <begin position="206"/>
        <end position="223"/>
    </location>
</feature>
<dbReference type="InterPro" id="IPR050879">
    <property type="entry name" value="Acyltransferase_3"/>
</dbReference>
<evidence type="ECO:0000256" key="1">
    <source>
        <dbReference type="SAM" id="Phobius"/>
    </source>
</evidence>
<organism evidence="3 4">
    <name type="scientific">Massilia aurea</name>
    <dbReference type="NCBI Taxonomy" id="373040"/>
    <lineage>
        <taxon>Bacteria</taxon>
        <taxon>Pseudomonadati</taxon>
        <taxon>Pseudomonadota</taxon>
        <taxon>Betaproteobacteria</taxon>
        <taxon>Burkholderiales</taxon>
        <taxon>Oxalobacteraceae</taxon>
        <taxon>Telluria group</taxon>
        <taxon>Massilia</taxon>
    </lineage>
</organism>